<protein>
    <submittedName>
        <fullName evidence="1">Uncharacterized protein</fullName>
    </submittedName>
</protein>
<comment type="caution">
    <text evidence="1">The sequence shown here is derived from an EMBL/GenBank/DDBJ whole genome shotgun (WGS) entry which is preliminary data.</text>
</comment>
<accession>A0A8X6JV22</accession>
<name>A0A8X6JV22_TRICU</name>
<dbReference type="AlphaFoldDB" id="A0A8X6JV22"/>
<gene>
    <name evidence="1" type="ORF">TNCT_153731</name>
</gene>
<dbReference type="OrthoDB" id="6461397at2759"/>
<evidence type="ECO:0000313" key="2">
    <source>
        <dbReference type="Proteomes" id="UP000887116"/>
    </source>
</evidence>
<evidence type="ECO:0000313" key="1">
    <source>
        <dbReference type="EMBL" id="GFR19521.1"/>
    </source>
</evidence>
<proteinExistence type="predicted"/>
<sequence length="92" mass="10315">MQCSKNESTLIVKVTKTIDSYPREEYVFAFTDGSSDQTFEDGRAGINFTFPPNNGIKHFKVGAGKIASNYTCELLANLSLNEYIHLSEKERS</sequence>
<reference evidence="1" key="1">
    <citation type="submission" date="2020-07" db="EMBL/GenBank/DDBJ databases">
        <title>Multicomponent nature underlies the extraordinary mechanical properties of spider dragline silk.</title>
        <authorList>
            <person name="Kono N."/>
            <person name="Nakamura H."/>
            <person name="Mori M."/>
            <person name="Yoshida Y."/>
            <person name="Ohtoshi R."/>
            <person name="Malay A.D."/>
            <person name="Moran D.A.P."/>
            <person name="Tomita M."/>
            <person name="Numata K."/>
            <person name="Arakawa K."/>
        </authorList>
    </citation>
    <scope>NUCLEOTIDE SEQUENCE</scope>
</reference>
<dbReference type="EMBL" id="BMAO01017947">
    <property type="protein sequence ID" value="GFR19521.1"/>
    <property type="molecule type" value="Genomic_DNA"/>
</dbReference>
<organism evidence="1 2">
    <name type="scientific">Trichonephila clavata</name>
    <name type="common">Joro spider</name>
    <name type="synonym">Nephila clavata</name>
    <dbReference type="NCBI Taxonomy" id="2740835"/>
    <lineage>
        <taxon>Eukaryota</taxon>
        <taxon>Metazoa</taxon>
        <taxon>Ecdysozoa</taxon>
        <taxon>Arthropoda</taxon>
        <taxon>Chelicerata</taxon>
        <taxon>Arachnida</taxon>
        <taxon>Araneae</taxon>
        <taxon>Araneomorphae</taxon>
        <taxon>Entelegynae</taxon>
        <taxon>Araneoidea</taxon>
        <taxon>Nephilidae</taxon>
        <taxon>Trichonephila</taxon>
    </lineage>
</organism>
<dbReference type="Proteomes" id="UP000887116">
    <property type="component" value="Unassembled WGS sequence"/>
</dbReference>
<keyword evidence="2" id="KW-1185">Reference proteome</keyword>